<evidence type="ECO:0000256" key="5">
    <source>
        <dbReference type="ARBA" id="ARBA00023242"/>
    </source>
</evidence>
<keyword evidence="11" id="KW-1185">Reference proteome</keyword>
<dbReference type="GO" id="GO:0003714">
    <property type="term" value="F:transcription corepressor activity"/>
    <property type="evidence" value="ECO:0007669"/>
    <property type="project" value="TreeGrafter"/>
</dbReference>
<evidence type="ECO:0000256" key="7">
    <source>
        <dbReference type="RuleBase" id="RU362114"/>
    </source>
</evidence>
<reference evidence="10" key="1">
    <citation type="submission" date="2025-08" db="UniProtKB">
        <authorList>
            <consortium name="Ensembl"/>
        </authorList>
    </citation>
    <scope>IDENTIFICATION</scope>
</reference>
<keyword evidence="5" id="KW-0539">Nucleus</keyword>
<dbReference type="PROSITE" id="PS51059">
    <property type="entry name" value="PARP_CATALYTIC"/>
    <property type="match status" value="1"/>
</dbReference>
<comment type="subcellular location">
    <subcellularLocation>
        <location evidence="1">Nucleus</location>
    </subcellularLocation>
</comment>
<evidence type="ECO:0000259" key="9">
    <source>
        <dbReference type="PROSITE" id="PS51154"/>
    </source>
</evidence>
<dbReference type="Pfam" id="PF00644">
    <property type="entry name" value="PARP"/>
    <property type="match status" value="1"/>
</dbReference>
<dbReference type="Pfam" id="PF01661">
    <property type="entry name" value="Macro"/>
    <property type="match status" value="1"/>
</dbReference>
<evidence type="ECO:0000259" key="8">
    <source>
        <dbReference type="PROSITE" id="PS51059"/>
    </source>
</evidence>
<dbReference type="PROSITE" id="PS51154">
    <property type="entry name" value="MACRO"/>
    <property type="match status" value="1"/>
</dbReference>
<dbReference type="Ensembl" id="ENSNMLT00000020572.1">
    <property type="protein sequence ID" value="ENSNMLP00000018292.1"/>
    <property type="gene ID" value="ENSNMLG00000012041.1"/>
</dbReference>
<dbReference type="GO" id="GO:0005634">
    <property type="term" value="C:nucleus"/>
    <property type="evidence" value="ECO:0007669"/>
    <property type="project" value="UniProtKB-SubCell"/>
</dbReference>
<dbReference type="SMART" id="SM00506">
    <property type="entry name" value="A1pp"/>
    <property type="match status" value="1"/>
</dbReference>
<dbReference type="InterPro" id="IPR052056">
    <property type="entry name" value="Mono-ARTD/PARP"/>
</dbReference>
<dbReference type="SUPFAM" id="SSF52949">
    <property type="entry name" value="Macro domain-like"/>
    <property type="match status" value="1"/>
</dbReference>
<feature type="domain" description="Macro" evidence="9">
    <location>
        <begin position="86"/>
        <end position="251"/>
    </location>
</feature>
<dbReference type="Proteomes" id="UP000694523">
    <property type="component" value="Unplaced"/>
</dbReference>
<dbReference type="GO" id="GO:0003950">
    <property type="term" value="F:NAD+ poly-ADP-ribosyltransferase activity"/>
    <property type="evidence" value="ECO:0007669"/>
    <property type="project" value="UniProtKB-UniRule"/>
</dbReference>
<sequence>MFGHPWSKAKEESFQLDFKYLTLSNLGDRKYFKYIGCYIGFCNPFISISDLHFLNYKICSSQCFTKEFKGQNPQRTSSFGQVQTPSPGVYQMQMGHVTLEVSSGDITKETCDVIINSSNQNFTLKSGVSKAILDAAGRGVELECANIVNSPGYQPKAMIITSAGQLPSKNIIHVTGSNNPSIVKDLVYNVLKVCEENKLQSVAFPALGTGQRRRTLREHWTAAQHPLCTLTRTEFNPDVCPVQIERVQNVFLWKNYQIKKKEMDTKNKHQNNEKVLYHGTGPKPIDLINKQGFNRSYAGTHAAMYGNGTYFAVDPAYSVRGYSKPDANGHKRLYVALVLVGEFTTGRQGMIAPPAKGNPSELYDSVTDRAQNPSMFIIFNDVQAYPQYLITFT</sequence>
<dbReference type="FunFam" id="3.90.228.10:FF:000008">
    <property type="entry name" value="Poly [ADP-ribose] polymerase"/>
    <property type="match status" value="1"/>
</dbReference>
<evidence type="ECO:0000256" key="2">
    <source>
        <dbReference type="ARBA" id="ARBA00022676"/>
    </source>
</evidence>
<evidence type="ECO:0000313" key="11">
    <source>
        <dbReference type="Proteomes" id="UP000694523"/>
    </source>
</evidence>
<dbReference type="GO" id="GO:0005737">
    <property type="term" value="C:cytoplasm"/>
    <property type="evidence" value="ECO:0007669"/>
    <property type="project" value="TreeGrafter"/>
</dbReference>
<organism evidence="10 11">
    <name type="scientific">Neogobius melanostomus</name>
    <name type="common">round goby</name>
    <dbReference type="NCBI Taxonomy" id="47308"/>
    <lineage>
        <taxon>Eukaryota</taxon>
        <taxon>Metazoa</taxon>
        <taxon>Chordata</taxon>
        <taxon>Craniata</taxon>
        <taxon>Vertebrata</taxon>
        <taxon>Euteleostomi</taxon>
        <taxon>Actinopterygii</taxon>
        <taxon>Neopterygii</taxon>
        <taxon>Teleostei</taxon>
        <taxon>Neoteleostei</taxon>
        <taxon>Acanthomorphata</taxon>
        <taxon>Gobiaria</taxon>
        <taxon>Gobiiformes</taxon>
        <taxon>Gobioidei</taxon>
        <taxon>Gobiidae</taxon>
        <taxon>Benthophilinae</taxon>
        <taxon>Neogobiini</taxon>
        <taxon>Neogobius</taxon>
    </lineage>
</organism>
<dbReference type="InterPro" id="IPR043472">
    <property type="entry name" value="Macro_dom-like"/>
</dbReference>
<dbReference type="SUPFAM" id="SSF56399">
    <property type="entry name" value="ADP-ribosylation"/>
    <property type="match status" value="1"/>
</dbReference>
<dbReference type="Gene3D" id="3.40.220.10">
    <property type="entry name" value="Leucine Aminopeptidase, subunit E, domain 1"/>
    <property type="match status" value="1"/>
</dbReference>
<dbReference type="InterPro" id="IPR002589">
    <property type="entry name" value="Macro_dom"/>
</dbReference>
<evidence type="ECO:0000256" key="3">
    <source>
        <dbReference type="ARBA" id="ARBA00022679"/>
    </source>
</evidence>
<feature type="domain" description="PARP catalytic" evidence="8">
    <location>
        <begin position="204"/>
        <end position="393"/>
    </location>
</feature>
<keyword evidence="4 7" id="KW-0520">NAD</keyword>
<dbReference type="InterPro" id="IPR012317">
    <property type="entry name" value="Poly(ADP-ribose)pol_cat_dom"/>
</dbReference>
<evidence type="ECO:0000256" key="6">
    <source>
        <dbReference type="ARBA" id="ARBA00024347"/>
    </source>
</evidence>
<dbReference type="PANTHER" id="PTHR14453">
    <property type="entry name" value="PARP/ZINC FINGER CCCH TYPE DOMAIN CONTAINING PROTEIN"/>
    <property type="match status" value="1"/>
</dbReference>
<dbReference type="CDD" id="cd01439">
    <property type="entry name" value="TCCD_inducible_PARP_like"/>
    <property type="match status" value="1"/>
</dbReference>
<evidence type="ECO:0000256" key="1">
    <source>
        <dbReference type="ARBA" id="ARBA00004123"/>
    </source>
</evidence>
<keyword evidence="2 7" id="KW-0328">Glycosyltransferase</keyword>
<dbReference type="EC" id="2.4.2.-" evidence="7"/>
<evidence type="ECO:0000313" key="10">
    <source>
        <dbReference type="Ensembl" id="ENSNMLP00000018292.1"/>
    </source>
</evidence>
<proteinExistence type="inferred from homology"/>
<dbReference type="Gene3D" id="3.90.228.10">
    <property type="match status" value="1"/>
</dbReference>
<comment type="similarity">
    <text evidence="6">Belongs to the ARTD/PARP family.</text>
</comment>
<protein>
    <recommendedName>
        <fullName evidence="7">Poly [ADP-ribose] polymerase</fullName>
        <shortName evidence="7">PARP</shortName>
        <ecNumber evidence="7">2.4.2.-</ecNumber>
    </recommendedName>
</protein>
<accession>A0A8C6WMQ6</accession>
<reference evidence="10" key="2">
    <citation type="submission" date="2025-09" db="UniProtKB">
        <authorList>
            <consortium name="Ensembl"/>
        </authorList>
    </citation>
    <scope>IDENTIFICATION</scope>
</reference>
<evidence type="ECO:0000256" key="4">
    <source>
        <dbReference type="ARBA" id="ARBA00023027"/>
    </source>
</evidence>
<dbReference type="GO" id="GO:0010629">
    <property type="term" value="P:negative regulation of gene expression"/>
    <property type="evidence" value="ECO:0007669"/>
    <property type="project" value="TreeGrafter"/>
</dbReference>
<dbReference type="PANTHER" id="PTHR14453:SF106">
    <property type="entry name" value="POLY [ADP-RIBOSE] POLYMERASE"/>
    <property type="match status" value="1"/>
</dbReference>
<name>A0A8C6WMQ6_9GOBI</name>
<dbReference type="AlphaFoldDB" id="A0A8C6WMQ6"/>
<dbReference type="GO" id="GO:0070212">
    <property type="term" value="P:protein poly-ADP-ribosylation"/>
    <property type="evidence" value="ECO:0007669"/>
    <property type="project" value="TreeGrafter"/>
</dbReference>
<dbReference type="GO" id="GO:1990404">
    <property type="term" value="F:NAD+-protein mono-ADP-ribosyltransferase activity"/>
    <property type="evidence" value="ECO:0007669"/>
    <property type="project" value="TreeGrafter"/>
</dbReference>
<keyword evidence="3 7" id="KW-0808">Transferase</keyword>